<dbReference type="AlphaFoldDB" id="A0A917EJS5"/>
<organism evidence="1 2">
    <name type="scientific">Actibacterium pelagium</name>
    <dbReference type="NCBI Taxonomy" id="2029103"/>
    <lineage>
        <taxon>Bacteria</taxon>
        <taxon>Pseudomonadati</taxon>
        <taxon>Pseudomonadota</taxon>
        <taxon>Alphaproteobacteria</taxon>
        <taxon>Rhodobacterales</taxon>
        <taxon>Roseobacteraceae</taxon>
        <taxon>Actibacterium</taxon>
    </lineage>
</organism>
<name>A0A917EJS5_9RHOB</name>
<sequence>MENFEVSDIKRHKDGSINTAHYMAIGRRERALQARFIAKKLLAMRRMLIVGKTLAFPWAYANRENVKAV</sequence>
<reference evidence="1" key="2">
    <citation type="submission" date="2020-09" db="EMBL/GenBank/DDBJ databases">
        <authorList>
            <person name="Sun Q."/>
            <person name="Zhou Y."/>
        </authorList>
    </citation>
    <scope>NUCLEOTIDE SEQUENCE</scope>
    <source>
        <strain evidence="1">CGMCC 1.16012</strain>
    </source>
</reference>
<comment type="caution">
    <text evidence="1">The sequence shown here is derived from an EMBL/GenBank/DDBJ whole genome shotgun (WGS) entry which is preliminary data.</text>
</comment>
<accession>A0A917EJS5</accession>
<gene>
    <name evidence="1" type="ORF">GCM10011517_19980</name>
</gene>
<dbReference type="OrthoDB" id="7872703at2"/>
<evidence type="ECO:0000313" key="2">
    <source>
        <dbReference type="Proteomes" id="UP000606730"/>
    </source>
</evidence>
<dbReference type="Proteomes" id="UP000606730">
    <property type="component" value="Unassembled WGS sequence"/>
</dbReference>
<protein>
    <submittedName>
        <fullName evidence="1">Uncharacterized protein</fullName>
    </submittedName>
</protein>
<proteinExistence type="predicted"/>
<evidence type="ECO:0000313" key="1">
    <source>
        <dbReference type="EMBL" id="GGE52224.1"/>
    </source>
</evidence>
<keyword evidence="2" id="KW-1185">Reference proteome</keyword>
<dbReference type="EMBL" id="BMKN01000002">
    <property type="protein sequence ID" value="GGE52224.1"/>
    <property type="molecule type" value="Genomic_DNA"/>
</dbReference>
<dbReference type="RefSeq" id="WP_095593947.1">
    <property type="nucleotide sequence ID" value="NZ_BMKN01000002.1"/>
</dbReference>
<reference evidence="1" key="1">
    <citation type="journal article" date="2014" name="Int. J. Syst. Evol. Microbiol.">
        <title>Complete genome sequence of Corynebacterium casei LMG S-19264T (=DSM 44701T), isolated from a smear-ripened cheese.</title>
        <authorList>
            <consortium name="US DOE Joint Genome Institute (JGI-PGF)"/>
            <person name="Walter F."/>
            <person name="Albersmeier A."/>
            <person name="Kalinowski J."/>
            <person name="Ruckert C."/>
        </authorList>
    </citation>
    <scope>NUCLEOTIDE SEQUENCE</scope>
    <source>
        <strain evidence="1">CGMCC 1.16012</strain>
    </source>
</reference>